<organism evidence="1 2">
    <name type="scientific">Antrodiella citrinella</name>
    <dbReference type="NCBI Taxonomy" id="2447956"/>
    <lineage>
        <taxon>Eukaryota</taxon>
        <taxon>Fungi</taxon>
        <taxon>Dikarya</taxon>
        <taxon>Basidiomycota</taxon>
        <taxon>Agaricomycotina</taxon>
        <taxon>Agaricomycetes</taxon>
        <taxon>Polyporales</taxon>
        <taxon>Steccherinaceae</taxon>
        <taxon>Antrodiella</taxon>
    </lineage>
</organism>
<comment type="caution">
    <text evidence="1">The sequence shown here is derived from an EMBL/GenBank/DDBJ whole genome shotgun (WGS) entry which is preliminary data.</text>
</comment>
<keyword evidence="2" id="KW-1185">Reference proteome</keyword>
<name>A0A4S4M929_9APHY</name>
<dbReference type="Proteomes" id="UP000308730">
    <property type="component" value="Unassembled WGS sequence"/>
</dbReference>
<gene>
    <name evidence="1" type="ORF">EUX98_g8421</name>
</gene>
<evidence type="ECO:0000313" key="1">
    <source>
        <dbReference type="EMBL" id="THH21247.1"/>
    </source>
</evidence>
<proteinExistence type="predicted"/>
<accession>A0A4S4M929</accession>
<protein>
    <submittedName>
        <fullName evidence="1">Uncharacterized protein</fullName>
    </submittedName>
</protein>
<sequence>MLSKFKHILHRVFHSNMSTSESDSAYPPGPQVETSVLLPPANTTIAKYAQQLLRLTLLEAAGLNLHPDAYHSQHQVLKVYHCKSGGSVEHEWVGVQVRDPSQPKEPVYLCFDRGVKPGAGPDPLIKDDRKEVKKALGASPAPAEGSFAAEAVATAVANAGVTEDRLVGAAQVDSELAQAKPVLYAHQTGGSSISVSSFNSISSSVTAFIRAHDCARKLPGPPPENEVMLAMDVTSLKLSLLQFTYIAYSINMMDPMYSVLYHQCYWFASILVTLLFESLDIEIQKRVLEDNKTEAARRALMRNDGDMEYVEIGRAGRFWKIQVVKLRKAVIRDATRWSQETWNMAVRKMKEDYERTTKKEADLAAKKEADLAEVAAKKEADLAKMEADFAKRKAALAKWEADLAAAAQK</sequence>
<dbReference type="AlphaFoldDB" id="A0A4S4M929"/>
<dbReference type="OrthoDB" id="3050759at2759"/>
<reference evidence="1 2" key="1">
    <citation type="submission" date="2019-02" db="EMBL/GenBank/DDBJ databases">
        <title>Genome sequencing of the rare red list fungi Antrodiella citrinella (Flaviporus citrinellus).</title>
        <authorList>
            <person name="Buettner E."/>
            <person name="Kellner H."/>
        </authorList>
    </citation>
    <scope>NUCLEOTIDE SEQUENCE [LARGE SCALE GENOMIC DNA]</scope>
    <source>
        <strain evidence="1 2">DSM 108506</strain>
    </source>
</reference>
<dbReference type="EMBL" id="SGPM01000458">
    <property type="protein sequence ID" value="THH21247.1"/>
    <property type="molecule type" value="Genomic_DNA"/>
</dbReference>
<evidence type="ECO:0000313" key="2">
    <source>
        <dbReference type="Proteomes" id="UP000308730"/>
    </source>
</evidence>